<dbReference type="SUPFAM" id="SSF53271">
    <property type="entry name" value="PRTase-like"/>
    <property type="match status" value="1"/>
</dbReference>
<dbReference type="NCBIfam" id="TIGR01203">
    <property type="entry name" value="HGPRTase"/>
    <property type="match status" value="1"/>
</dbReference>
<dbReference type="CDD" id="cd06223">
    <property type="entry name" value="PRTases_typeI"/>
    <property type="match status" value="1"/>
</dbReference>
<proteinExistence type="inferred from homology"/>
<dbReference type="GO" id="GO:0004422">
    <property type="term" value="F:hypoxanthine phosphoribosyltransferase activity"/>
    <property type="evidence" value="ECO:0007669"/>
    <property type="project" value="InterPro"/>
</dbReference>
<evidence type="ECO:0000256" key="5">
    <source>
        <dbReference type="ARBA" id="ARBA00011895"/>
    </source>
</evidence>
<comment type="subcellular location">
    <subcellularLocation>
        <location evidence="2 15">Cytoplasm</location>
    </subcellularLocation>
</comment>
<gene>
    <name evidence="17" type="ORF">SAMN05444682_108235</name>
</gene>
<dbReference type="Gene3D" id="3.40.50.2020">
    <property type="match status" value="1"/>
</dbReference>
<keyword evidence="7 15" id="KW-0328">Glycosyltransferase</keyword>
<evidence type="ECO:0000256" key="3">
    <source>
        <dbReference type="ARBA" id="ARBA00004669"/>
    </source>
</evidence>
<evidence type="ECO:0000313" key="18">
    <source>
        <dbReference type="Proteomes" id="UP000198670"/>
    </source>
</evidence>
<sequence>MKPAMSAPDEKGDENAGSIRPLKANYFLMKITINQRSFERAIDYNQIKKRIRLIGIQLNVTYENQHPVFLGVLNGCFMFMADLMKQIHIANEISFVKLASYDGIDRREEVDELIGLDVNLKDREVIIVEDIVDTGNSLKHTLDLVNAQKPASVAVCTLLLKPAAMLYPFDNIAYVGFEIPNDFVVGYGLDYQGLGRTLPDIYKEVATGAKG</sequence>
<dbReference type="InterPro" id="IPR005904">
    <property type="entry name" value="Hxn_phspho_trans"/>
</dbReference>
<dbReference type="AlphaFoldDB" id="A0A1I3Q3I8"/>
<dbReference type="PANTHER" id="PTHR43340">
    <property type="entry name" value="HYPOXANTHINE-GUANINE PHOSPHORIBOSYLTRANSFERASE"/>
    <property type="match status" value="1"/>
</dbReference>
<keyword evidence="9 15" id="KW-0479">Metal-binding</keyword>
<keyword evidence="6 15" id="KW-0963">Cytoplasm</keyword>
<dbReference type="InterPro" id="IPR000836">
    <property type="entry name" value="PRTase_dom"/>
</dbReference>
<evidence type="ECO:0000256" key="11">
    <source>
        <dbReference type="ARBA" id="ARBA00022741"/>
    </source>
</evidence>
<evidence type="ECO:0000256" key="7">
    <source>
        <dbReference type="ARBA" id="ARBA00022676"/>
    </source>
</evidence>
<evidence type="ECO:0000256" key="12">
    <source>
        <dbReference type="ARBA" id="ARBA00022842"/>
    </source>
</evidence>
<dbReference type="InterPro" id="IPR029057">
    <property type="entry name" value="PRTase-like"/>
</dbReference>
<comment type="pathway">
    <text evidence="3 15">Purine metabolism; IMP biosynthesis via salvage pathway; IMP from hypoxanthine: step 1/1.</text>
</comment>
<dbReference type="PANTHER" id="PTHR43340:SF1">
    <property type="entry name" value="HYPOXANTHINE PHOSPHORIBOSYLTRANSFERASE"/>
    <property type="match status" value="1"/>
</dbReference>
<dbReference type="GO" id="GO:0006178">
    <property type="term" value="P:guanine salvage"/>
    <property type="evidence" value="ECO:0007669"/>
    <property type="project" value="TreeGrafter"/>
</dbReference>
<keyword evidence="11 15" id="KW-0547">Nucleotide-binding</keyword>
<dbReference type="STRING" id="1477437.SAMN05444682_108235"/>
<evidence type="ECO:0000259" key="16">
    <source>
        <dbReference type="Pfam" id="PF00156"/>
    </source>
</evidence>
<dbReference type="UniPathway" id="UPA00591">
    <property type="reaction ID" value="UER00648"/>
</dbReference>
<comment type="catalytic activity">
    <reaction evidence="13">
        <text>GMP + diphosphate = guanine + 5-phospho-alpha-D-ribose 1-diphosphate</text>
        <dbReference type="Rhea" id="RHEA:25424"/>
        <dbReference type="ChEBI" id="CHEBI:16235"/>
        <dbReference type="ChEBI" id="CHEBI:33019"/>
        <dbReference type="ChEBI" id="CHEBI:58017"/>
        <dbReference type="ChEBI" id="CHEBI:58115"/>
        <dbReference type="EC" id="2.4.2.8"/>
    </reaction>
    <physiologicalReaction direction="right-to-left" evidence="13">
        <dbReference type="Rhea" id="RHEA:25426"/>
    </physiologicalReaction>
</comment>
<dbReference type="GO" id="GO:0006166">
    <property type="term" value="P:purine ribonucleoside salvage"/>
    <property type="evidence" value="ECO:0007669"/>
    <property type="project" value="UniProtKB-KW"/>
</dbReference>
<feature type="domain" description="Phosphoribosyltransferase" evidence="16">
    <location>
        <begin position="46"/>
        <end position="192"/>
    </location>
</feature>
<dbReference type="Proteomes" id="UP000198670">
    <property type="component" value="Unassembled WGS sequence"/>
</dbReference>
<evidence type="ECO:0000256" key="1">
    <source>
        <dbReference type="ARBA" id="ARBA00001946"/>
    </source>
</evidence>
<evidence type="ECO:0000256" key="4">
    <source>
        <dbReference type="ARBA" id="ARBA00008391"/>
    </source>
</evidence>
<dbReference type="GO" id="GO:0046100">
    <property type="term" value="P:hypoxanthine metabolic process"/>
    <property type="evidence" value="ECO:0007669"/>
    <property type="project" value="TreeGrafter"/>
</dbReference>
<evidence type="ECO:0000256" key="6">
    <source>
        <dbReference type="ARBA" id="ARBA00022490"/>
    </source>
</evidence>
<protein>
    <recommendedName>
        <fullName evidence="5 15">Hypoxanthine phosphoribosyltransferase</fullName>
        <ecNumber evidence="5 15">2.4.2.8</ecNumber>
    </recommendedName>
</protein>
<evidence type="ECO:0000256" key="8">
    <source>
        <dbReference type="ARBA" id="ARBA00022679"/>
    </source>
</evidence>
<comment type="similarity">
    <text evidence="4 15">Belongs to the purine/pyrimidine phosphoribosyltransferase family.</text>
</comment>
<evidence type="ECO:0000256" key="10">
    <source>
        <dbReference type="ARBA" id="ARBA00022726"/>
    </source>
</evidence>
<dbReference type="GO" id="GO:0000166">
    <property type="term" value="F:nucleotide binding"/>
    <property type="evidence" value="ECO:0007669"/>
    <property type="project" value="UniProtKB-KW"/>
</dbReference>
<evidence type="ECO:0000256" key="15">
    <source>
        <dbReference type="RuleBase" id="RU364099"/>
    </source>
</evidence>
<evidence type="ECO:0000256" key="14">
    <source>
        <dbReference type="ARBA" id="ARBA00049402"/>
    </source>
</evidence>
<keyword evidence="10 15" id="KW-0660">Purine salvage</keyword>
<organism evidence="17 18">
    <name type="scientific">Parapedobacter indicus</name>
    <dbReference type="NCBI Taxonomy" id="1477437"/>
    <lineage>
        <taxon>Bacteria</taxon>
        <taxon>Pseudomonadati</taxon>
        <taxon>Bacteroidota</taxon>
        <taxon>Sphingobacteriia</taxon>
        <taxon>Sphingobacteriales</taxon>
        <taxon>Sphingobacteriaceae</taxon>
        <taxon>Parapedobacter</taxon>
    </lineage>
</organism>
<dbReference type="InterPro" id="IPR050408">
    <property type="entry name" value="HGPRT"/>
</dbReference>
<keyword evidence="8 15" id="KW-0808">Transferase</keyword>
<accession>A0A1I3Q3I8</accession>
<dbReference type="GO" id="GO:0032264">
    <property type="term" value="P:IMP salvage"/>
    <property type="evidence" value="ECO:0007669"/>
    <property type="project" value="UniProtKB-UniPathway"/>
</dbReference>
<evidence type="ECO:0000256" key="13">
    <source>
        <dbReference type="ARBA" id="ARBA00048811"/>
    </source>
</evidence>
<dbReference type="GO" id="GO:0052657">
    <property type="term" value="F:guanine phosphoribosyltransferase activity"/>
    <property type="evidence" value="ECO:0007669"/>
    <property type="project" value="RHEA"/>
</dbReference>
<keyword evidence="12 15" id="KW-0460">Magnesium</keyword>
<dbReference type="Pfam" id="PF00156">
    <property type="entry name" value="Pribosyltran"/>
    <property type="match status" value="1"/>
</dbReference>
<keyword evidence="18" id="KW-1185">Reference proteome</keyword>
<evidence type="ECO:0000256" key="9">
    <source>
        <dbReference type="ARBA" id="ARBA00022723"/>
    </source>
</evidence>
<dbReference type="GO" id="GO:0005829">
    <property type="term" value="C:cytosol"/>
    <property type="evidence" value="ECO:0007669"/>
    <property type="project" value="TreeGrafter"/>
</dbReference>
<dbReference type="EC" id="2.4.2.8" evidence="5 15"/>
<dbReference type="GO" id="GO:0032263">
    <property type="term" value="P:GMP salvage"/>
    <property type="evidence" value="ECO:0007669"/>
    <property type="project" value="TreeGrafter"/>
</dbReference>
<comment type="catalytic activity">
    <reaction evidence="14">
        <text>IMP + diphosphate = hypoxanthine + 5-phospho-alpha-D-ribose 1-diphosphate</text>
        <dbReference type="Rhea" id="RHEA:17973"/>
        <dbReference type="ChEBI" id="CHEBI:17368"/>
        <dbReference type="ChEBI" id="CHEBI:33019"/>
        <dbReference type="ChEBI" id="CHEBI:58017"/>
        <dbReference type="ChEBI" id="CHEBI:58053"/>
        <dbReference type="EC" id="2.4.2.8"/>
    </reaction>
    <physiologicalReaction direction="right-to-left" evidence="14">
        <dbReference type="Rhea" id="RHEA:17975"/>
    </physiologicalReaction>
</comment>
<comment type="cofactor">
    <cofactor evidence="1 15">
        <name>Mg(2+)</name>
        <dbReference type="ChEBI" id="CHEBI:18420"/>
    </cofactor>
</comment>
<dbReference type="EMBL" id="FOQO01000008">
    <property type="protein sequence ID" value="SFJ27716.1"/>
    <property type="molecule type" value="Genomic_DNA"/>
</dbReference>
<reference evidence="17 18" key="1">
    <citation type="submission" date="2016-10" db="EMBL/GenBank/DDBJ databases">
        <authorList>
            <person name="de Groot N.N."/>
        </authorList>
    </citation>
    <scope>NUCLEOTIDE SEQUENCE [LARGE SCALE GENOMIC DNA]</scope>
    <source>
        <strain evidence="17 18">RK1</strain>
    </source>
</reference>
<dbReference type="GO" id="GO:0000287">
    <property type="term" value="F:magnesium ion binding"/>
    <property type="evidence" value="ECO:0007669"/>
    <property type="project" value="TreeGrafter"/>
</dbReference>
<evidence type="ECO:0000256" key="2">
    <source>
        <dbReference type="ARBA" id="ARBA00004496"/>
    </source>
</evidence>
<evidence type="ECO:0000313" key="17">
    <source>
        <dbReference type="EMBL" id="SFJ27716.1"/>
    </source>
</evidence>
<name>A0A1I3Q3I8_9SPHI</name>